<dbReference type="OrthoDB" id="9811543at2"/>
<protein>
    <submittedName>
        <fullName evidence="6">TraR/DksA family transcriptional regulator</fullName>
    </submittedName>
</protein>
<dbReference type="GO" id="GO:0008270">
    <property type="term" value="F:zinc ion binding"/>
    <property type="evidence" value="ECO:0007669"/>
    <property type="project" value="UniProtKB-KW"/>
</dbReference>
<reference evidence="6 7" key="1">
    <citation type="submission" date="2018-07" db="EMBL/GenBank/DDBJ databases">
        <title>Genomic Encyclopedia of Type Strains, Phase IV (KMG-IV): sequencing the most valuable type-strain genomes for metagenomic binning, comparative biology and taxonomic classification.</title>
        <authorList>
            <person name="Goeker M."/>
        </authorList>
    </citation>
    <scope>NUCLEOTIDE SEQUENCE [LARGE SCALE GENOMIC DNA]</scope>
    <source>
        <strain evidence="6 7">DSM 100911</strain>
    </source>
</reference>
<keyword evidence="1" id="KW-0479">Metal-binding</keyword>
<evidence type="ECO:0000256" key="3">
    <source>
        <dbReference type="ARBA" id="ARBA00022833"/>
    </source>
</evidence>
<dbReference type="EMBL" id="QPJU01000003">
    <property type="protein sequence ID" value="RCX10021.1"/>
    <property type="molecule type" value="Genomic_DNA"/>
</dbReference>
<gene>
    <name evidence="6" type="ORF">DFR45_1035</name>
</gene>
<dbReference type="Gene3D" id="1.20.120.910">
    <property type="entry name" value="DksA, coiled-coil domain"/>
    <property type="match status" value="1"/>
</dbReference>
<dbReference type="AlphaFoldDB" id="A0A369ALG9"/>
<evidence type="ECO:0000313" key="7">
    <source>
        <dbReference type="Proteomes" id="UP000252174"/>
    </source>
</evidence>
<sequence>MDSTQAAPFKEKLLEMQASLLDSIALHRGGLVSRAEATAEHFAQLEDPQPEVAAKKEDELSIDEHEVARLANIAAALERIASGTYGQCIDCGDEIPIARLQAAPEALRCIACQEAFEKLHPPQ</sequence>
<feature type="domain" description="Zinc finger DksA/TraR C4-type" evidence="5">
    <location>
        <begin position="83"/>
        <end position="118"/>
    </location>
</feature>
<keyword evidence="7" id="KW-1185">Reference proteome</keyword>
<organism evidence="6 7">
    <name type="scientific">Extensimonas vulgaris</name>
    <dbReference type="NCBI Taxonomy" id="1031594"/>
    <lineage>
        <taxon>Bacteria</taxon>
        <taxon>Pseudomonadati</taxon>
        <taxon>Pseudomonadota</taxon>
        <taxon>Betaproteobacteria</taxon>
        <taxon>Burkholderiales</taxon>
        <taxon>Comamonadaceae</taxon>
        <taxon>Extensimonas</taxon>
    </lineage>
</organism>
<keyword evidence="2" id="KW-0863">Zinc-finger</keyword>
<evidence type="ECO:0000256" key="2">
    <source>
        <dbReference type="ARBA" id="ARBA00022771"/>
    </source>
</evidence>
<dbReference type="InterPro" id="IPR037187">
    <property type="entry name" value="DnaK_N"/>
</dbReference>
<dbReference type="PROSITE" id="PS51128">
    <property type="entry name" value="ZF_DKSA_2"/>
    <property type="match status" value="1"/>
</dbReference>
<evidence type="ECO:0000313" key="6">
    <source>
        <dbReference type="EMBL" id="RCX10021.1"/>
    </source>
</evidence>
<accession>A0A369ALG9</accession>
<dbReference type="InterPro" id="IPR000962">
    <property type="entry name" value="Znf_DskA_TraR"/>
</dbReference>
<keyword evidence="3" id="KW-0862">Zinc</keyword>
<dbReference type="PANTHER" id="PTHR33823:SF4">
    <property type="entry name" value="GENERAL STRESS PROTEIN 16O"/>
    <property type="match status" value="1"/>
</dbReference>
<dbReference type="Proteomes" id="UP000252174">
    <property type="component" value="Unassembled WGS sequence"/>
</dbReference>
<comment type="caution">
    <text evidence="6">The sequence shown here is derived from an EMBL/GenBank/DDBJ whole genome shotgun (WGS) entry which is preliminary data.</text>
</comment>
<name>A0A369ALG9_9BURK</name>
<evidence type="ECO:0000259" key="5">
    <source>
        <dbReference type="Pfam" id="PF01258"/>
    </source>
</evidence>
<evidence type="ECO:0000256" key="4">
    <source>
        <dbReference type="PROSITE-ProRule" id="PRU00510"/>
    </source>
</evidence>
<proteinExistence type="predicted"/>
<dbReference type="Pfam" id="PF01258">
    <property type="entry name" value="zf-dskA_traR"/>
    <property type="match status" value="1"/>
</dbReference>
<dbReference type="RefSeq" id="WP_114482726.1">
    <property type="nucleotide sequence ID" value="NZ_QPJU01000003.1"/>
</dbReference>
<evidence type="ECO:0000256" key="1">
    <source>
        <dbReference type="ARBA" id="ARBA00022723"/>
    </source>
</evidence>
<dbReference type="SUPFAM" id="SSF57716">
    <property type="entry name" value="Glucocorticoid receptor-like (DNA-binding domain)"/>
    <property type="match status" value="1"/>
</dbReference>
<dbReference type="SUPFAM" id="SSF109635">
    <property type="entry name" value="DnaK suppressor protein DksA, alpha-hairpin domain"/>
    <property type="match status" value="1"/>
</dbReference>
<dbReference type="PANTHER" id="PTHR33823">
    <property type="entry name" value="RNA POLYMERASE-BINDING TRANSCRIPTION FACTOR DKSA-RELATED"/>
    <property type="match status" value="1"/>
</dbReference>
<feature type="zinc finger region" description="dksA C4-type" evidence="4">
    <location>
        <begin position="88"/>
        <end position="112"/>
    </location>
</feature>